<protein>
    <submittedName>
        <fullName evidence="3">Zinc-type alcohol dehydrogenase-like protein PB24D3.08c</fullName>
    </submittedName>
</protein>
<evidence type="ECO:0000256" key="1">
    <source>
        <dbReference type="ARBA" id="ARBA00023002"/>
    </source>
</evidence>
<dbReference type="InterPro" id="IPR036291">
    <property type="entry name" value="NAD(P)-bd_dom_sf"/>
</dbReference>
<feature type="domain" description="Enoyl reductase (ER)" evidence="2">
    <location>
        <begin position="24"/>
        <end position="353"/>
    </location>
</feature>
<keyword evidence="1" id="KW-0560">Oxidoreductase</keyword>
<dbReference type="SUPFAM" id="SSF50129">
    <property type="entry name" value="GroES-like"/>
    <property type="match status" value="1"/>
</dbReference>
<reference evidence="3 4" key="1">
    <citation type="submission" date="2015-06" db="EMBL/GenBank/DDBJ databases">
        <title>Draft genome of the ant-associated black yeast Phialophora attae CBS 131958.</title>
        <authorList>
            <person name="Moreno L.F."/>
            <person name="Stielow B.J."/>
            <person name="de Hoog S."/>
            <person name="Vicente V.A."/>
            <person name="Weiss V.A."/>
            <person name="de Vries M."/>
            <person name="Cruz L.M."/>
            <person name="Souza E.M."/>
        </authorList>
    </citation>
    <scope>NUCLEOTIDE SEQUENCE [LARGE SCALE GENOMIC DNA]</scope>
    <source>
        <strain evidence="3 4">CBS 131958</strain>
    </source>
</reference>
<dbReference type="PANTHER" id="PTHR43205:SF7">
    <property type="entry name" value="PROSTAGLANDIN REDUCTASE 1"/>
    <property type="match status" value="1"/>
</dbReference>
<dbReference type="AlphaFoldDB" id="A0A0N0NMV9"/>
<accession>A0A0N0NMV9</accession>
<dbReference type="InterPro" id="IPR011032">
    <property type="entry name" value="GroES-like_sf"/>
</dbReference>
<evidence type="ECO:0000313" key="3">
    <source>
        <dbReference type="EMBL" id="KPI40911.1"/>
    </source>
</evidence>
<dbReference type="InterPro" id="IPR020843">
    <property type="entry name" value="ER"/>
</dbReference>
<evidence type="ECO:0000259" key="2">
    <source>
        <dbReference type="SMART" id="SM00829"/>
    </source>
</evidence>
<dbReference type="Pfam" id="PF00107">
    <property type="entry name" value="ADH_zinc_N"/>
    <property type="match status" value="1"/>
</dbReference>
<proteinExistence type="predicted"/>
<dbReference type="InterPro" id="IPR013149">
    <property type="entry name" value="ADH-like_C"/>
</dbReference>
<dbReference type="EMBL" id="LFJN01000011">
    <property type="protein sequence ID" value="KPI40911.1"/>
    <property type="molecule type" value="Genomic_DNA"/>
</dbReference>
<dbReference type="SUPFAM" id="SSF51735">
    <property type="entry name" value="NAD(P)-binding Rossmann-fold domains"/>
    <property type="match status" value="1"/>
</dbReference>
<dbReference type="Proteomes" id="UP000038010">
    <property type="component" value="Unassembled WGS sequence"/>
</dbReference>
<dbReference type="RefSeq" id="XP_018000874.1">
    <property type="nucleotide sequence ID" value="XM_018139614.1"/>
</dbReference>
<evidence type="ECO:0000313" key="4">
    <source>
        <dbReference type="Proteomes" id="UP000038010"/>
    </source>
</evidence>
<dbReference type="PANTHER" id="PTHR43205">
    <property type="entry name" value="PROSTAGLANDIN REDUCTASE"/>
    <property type="match status" value="1"/>
</dbReference>
<organism evidence="3 4">
    <name type="scientific">Cyphellophora attinorum</name>
    <dbReference type="NCBI Taxonomy" id="1664694"/>
    <lineage>
        <taxon>Eukaryota</taxon>
        <taxon>Fungi</taxon>
        <taxon>Dikarya</taxon>
        <taxon>Ascomycota</taxon>
        <taxon>Pezizomycotina</taxon>
        <taxon>Eurotiomycetes</taxon>
        <taxon>Chaetothyriomycetidae</taxon>
        <taxon>Chaetothyriales</taxon>
        <taxon>Cyphellophoraceae</taxon>
        <taxon>Cyphellophora</taxon>
    </lineage>
</organism>
<keyword evidence="4" id="KW-1185">Reference proteome</keyword>
<dbReference type="Pfam" id="PF16884">
    <property type="entry name" value="ADH_N_2"/>
    <property type="match status" value="1"/>
</dbReference>
<dbReference type="GeneID" id="28731494"/>
<dbReference type="Gene3D" id="3.90.180.10">
    <property type="entry name" value="Medium-chain alcohol dehydrogenases, catalytic domain"/>
    <property type="match status" value="1"/>
</dbReference>
<gene>
    <name evidence="3" type="ORF">AB675_10818</name>
</gene>
<dbReference type="FunFam" id="3.40.50.720:FF:000121">
    <property type="entry name" value="Prostaglandin reductase 2"/>
    <property type="match status" value="1"/>
</dbReference>
<dbReference type="InterPro" id="IPR045010">
    <property type="entry name" value="MDR_fam"/>
</dbReference>
<dbReference type="Gene3D" id="3.40.50.720">
    <property type="entry name" value="NAD(P)-binding Rossmann-like Domain"/>
    <property type="match status" value="1"/>
</dbReference>
<dbReference type="GO" id="GO:0016628">
    <property type="term" value="F:oxidoreductase activity, acting on the CH-CH group of donors, NAD or NADP as acceptor"/>
    <property type="evidence" value="ECO:0007669"/>
    <property type="project" value="InterPro"/>
</dbReference>
<dbReference type="VEuPathDB" id="FungiDB:AB675_10818"/>
<dbReference type="InterPro" id="IPR041694">
    <property type="entry name" value="ADH_N_2"/>
</dbReference>
<dbReference type="CDD" id="cd05288">
    <property type="entry name" value="PGDH"/>
    <property type="match status" value="1"/>
</dbReference>
<sequence length="358" mass="38419">MTITNKAFMYKKLPVGWPVAGQDLTIEDIGFDDQAPPPPGGITTKNLYAAFDPSQRGRMRDASKTKSYSAAMEIGKPVLSVSVIGKVLKSDNDKFPEGSTVLIGSWYTESYSAVPAKNLGGSMLGAARLIQPKEGVPLTAYLGALGMTGMTAYGSLHELGQPKKGEVILVSGAAGAVGQVVGQIAVREGLHVIGSVGDDKKIDFITKELGFHAGFNYKKENLSDAISRLAPDGIDIYYDNVGGELLDTALVHLKDFGRIVACGGISQYNNASPDEAYGVKNYMHVVRKRLAWRGFLVFDENIMKHSKARDENIAKWIADGSFKSVDHITDGIDNAVDGFLGMLKGANLGKSFVKIQDP</sequence>
<dbReference type="OrthoDB" id="809632at2759"/>
<name>A0A0N0NMV9_9EURO</name>
<dbReference type="SMART" id="SM00829">
    <property type="entry name" value="PKS_ER"/>
    <property type="match status" value="1"/>
</dbReference>
<comment type="caution">
    <text evidence="3">The sequence shown here is derived from an EMBL/GenBank/DDBJ whole genome shotgun (WGS) entry which is preliminary data.</text>
</comment>